<accession>A0AAV3ALS9</accession>
<gene>
    <name evidence="1" type="ORF">GDO54_007975</name>
</gene>
<comment type="caution">
    <text evidence="1">The sequence shown here is derived from an EMBL/GenBank/DDBJ whole genome shotgun (WGS) entry which is preliminary data.</text>
</comment>
<name>A0AAV3ALS9_PYXAD</name>
<sequence>MQPEVWGEPVRKKMYQGERCLRGVSSLLVLSFLDTGFFTLKIQSTRALKVYYFIKWLQQASAWCGLLSNSVVQHKRKYIESCLPNKAKCHSQ</sequence>
<dbReference type="AlphaFoldDB" id="A0AAV3ALS9"/>
<protein>
    <submittedName>
        <fullName evidence="1">Uncharacterized protein</fullName>
    </submittedName>
</protein>
<dbReference type="Proteomes" id="UP001181693">
    <property type="component" value="Unassembled WGS sequence"/>
</dbReference>
<keyword evidence="2" id="KW-1185">Reference proteome</keyword>
<organism evidence="1 2">
    <name type="scientific">Pyxicephalus adspersus</name>
    <name type="common">African bullfrog</name>
    <dbReference type="NCBI Taxonomy" id="30357"/>
    <lineage>
        <taxon>Eukaryota</taxon>
        <taxon>Metazoa</taxon>
        <taxon>Chordata</taxon>
        <taxon>Craniata</taxon>
        <taxon>Vertebrata</taxon>
        <taxon>Euteleostomi</taxon>
        <taxon>Amphibia</taxon>
        <taxon>Batrachia</taxon>
        <taxon>Anura</taxon>
        <taxon>Neobatrachia</taxon>
        <taxon>Ranoidea</taxon>
        <taxon>Pyxicephalidae</taxon>
        <taxon>Pyxicephalinae</taxon>
        <taxon>Pyxicephalus</taxon>
    </lineage>
</organism>
<proteinExistence type="predicted"/>
<evidence type="ECO:0000313" key="1">
    <source>
        <dbReference type="EMBL" id="DBA27489.1"/>
    </source>
</evidence>
<dbReference type="EMBL" id="DYDO01000003">
    <property type="protein sequence ID" value="DBA27489.1"/>
    <property type="molecule type" value="Genomic_DNA"/>
</dbReference>
<evidence type="ECO:0000313" key="2">
    <source>
        <dbReference type="Proteomes" id="UP001181693"/>
    </source>
</evidence>
<reference evidence="1" key="1">
    <citation type="thesis" date="2020" institute="ProQuest LLC" country="789 East Eisenhower Parkway, Ann Arbor, MI, USA">
        <title>Comparative Genomics and Chromosome Evolution.</title>
        <authorList>
            <person name="Mudd A.B."/>
        </authorList>
    </citation>
    <scope>NUCLEOTIDE SEQUENCE</scope>
    <source>
        <strain evidence="1">1538</strain>
        <tissue evidence="1">Blood</tissue>
    </source>
</reference>